<protein>
    <submittedName>
        <fullName evidence="4">Acetyltransferase domain containing protein</fullName>
    </submittedName>
</protein>
<dbReference type="PANTHER" id="PTHR43877">
    <property type="entry name" value="AMINOALKYLPHOSPHONATE N-ACETYLTRANSFERASE-RELATED-RELATED"/>
    <property type="match status" value="1"/>
</dbReference>
<dbReference type="SUPFAM" id="SSF55729">
    <property type="entry name" value="Acyl-CoA N-acyltransferases (Nat)"/>
    <property type="match status" value="1"/>
</dbReference>
<evidence type="ECO:0000256" key="1">
    <source>
        <dbReference type="ARBA" id="ARBA00022679"/>
    </source>
</evidence>
<dbReference type="Pfam" id="PF00583">
    <property type="entry name" value="Acetyltransf_1"/>
    <property type="match status" value="1"/>
</dbReference>
<organism evidence="4">
    <name type="scientific">Siphoviridae sp. ctGdK3</name>
    <dbReference type="NCBI Taxonomy" id="2826222"/>
    <lineage>
        <taxon>Viruses</taxon>
        <taxon>Duplodnaviria</taxon>
        <taxon>Heunggongvirae</taxon>
        <taxon>Uroviricota</taxon>
        <taxon>Caudoviricetes</taxon>
    </lineage>
</organism>
<dbReference type="Gene3D" id="3.40.630.30">
    <property type="match status" value="1"/>
</dbReference>
<dbReference type="CDD" id="cd04301">
    <property type="entry name" value="NAT_SF"/>
    <property type="match status" value="1"/>
</dbReference>
<evidence type="ECO:0000313" key="4">
    <source>
        <dbReference type="EMBL" id="DAD85869.1"/>
    </source>
</evidence>
<evidence type="ECO:0000256" key="2">
    <source>
        <dbReference type="ARBA" id="ARBA00023315"/>
    </source>
</evidence>
<dbReference type="InterPro" id="IPR050832">
    <property type="entry name" value="Bact_Acetyltransf"/>
</dbReference>
<dbReference type="InterPro" id="IPR016181">
    <property type="entry name" value="Acyl_CoA_acyltransferase"/>
</dbReference>
<dbReference type="GO" id="GO:0016747">
    <property type="term" value="F:acyltransferase activity, transferring groups other than amino-acyl groups"/>
    <property type="evidence" value="ECO:0007669"/>
    <property type="project" value="InterPro"/>
</dbReference>
<feature type="domain" description="N-acetyltransferase" evidence="3">
    <location>
        <begin position="1"/>
        <end position="146"/>
    </location>
</feature>
<reference evidence="4" key="1">
    <citation type="journal article" date="2021" name="Proc. Natl. Acad. Sci. U.S.A.">
        <title>A Catalog of Tens of Thousands of Viruses from Human Metagenomes Reveals Hidden Associations with Chronic Diseases.</title>
        <authorList>
            <person name="Tisza M.J."/>
            <person name="Buck C.B."/>
        </authorList>
    </citation>
    <scope>NUCLEOTIDE SEQUENCE</scope>
    <source>
        <strain evidence="4">CtGdK3</strain>
    </source>
</reference>
<dbReference type="EMBL" id="BK014990">
    <property type="protein sequence ID" value="DAD85869.1"/>
    <property type="molecule type" value="Genomic_DNA"/>
</dbReference>
<sequence length="146" mass="15914">MDVSLVNATLENMELLAGVSIPQQQNQYVNFELSAVGYEIAGNPWAFIILADGCVAGYLCCDELQGGELMIKKFVVGAEFQRRGIGSAALELLRAAAREAGCREIYLSVAADNSPAQDFYTRRGFSLDESGCAEQGCWLCRDILFD</sequence>
<accession>A0A8S5MU30</accession>
<keyword evidence="2" id="KW-0012">Acyltransferase</keyword>
<name>A0A8S5MU30_9CAUD</name>
<keyword evidence="1" id="KW-0808">Transferase</keyword>
<proteinExistence type="predicted"/>
<dbReference type="PROSITE" id="PS51186">
    <property type="entry name" value="GNAT"/>
    <property type="match status" value="1"/>
</dbReference>
<evidence type="ECO:0000259" key="3">
    <source>
        <dbReference type="PROSITE" id="PS51186"/>
    </source>
</evidence>
<dbReference type="InterPro" id="IPR000182">
    <property type="entry name" value="GNAT_dom"/>
</dbReference>